<name>A0A655AGH8_MYCTX</name>
<proteinExistence type="predicted"/>
<gene>
    <name evidence="1" type="ORF">ERS027659_03561</name>
</gene>
<organism evidence="1 2">
    <name type="scientific">Mycobacterium tuberculosis</name>
    <dbReference type="NCBI Taxonomy" id="1773"/>
    <lineage>
        <taxon>Bacteria</taxon>
        <taxon>Bacillati</taxon>
        <taxon>Actinomycetota</taxon>
        <taxon>Actinomycetes</taxon>
        <taxon>Mycobacteriales</taxon>
        <taxon>Mycobacteriaceae</taxon>
        <taxon>Mycobacterium</taxon>
        <taxon>Mycobacterium tuberculosis complex</taxon>
    </lineage>
</organism>
<sequence length="44" mass="4876">MNFQLIILAIVFVSLLPALVSAARVYRARRNAPQSDPDPLVLPE</sequence>
<accession>A0A655AGH8</accession>
<keyword evidence="1" id="KW-0812">Transmembrane</keyword>
<dbReference type="Proteomes" id="UP000050164">
    <property type="component" value="Unassembled WGS sequence"/>
</dbReference>
<protein>
    <submittedName>
        <fullName evidence="1">Transmembrane protein</fullName>
    </submittedName>
</protein>
<dbReference type="EMBL" id="CNFT01001056">
    <property type="protein sequence ID" value="CKS78462.1"/>
    <property type="molecule type" value="Genomic_DNA"/>
</dbReference>
<dbReference type="AlphaFoldDB" id="A0A655AGH8"/>
<reference evidence="1 2" key="1">
    <citation type="submission" date="2015-03" db="EMBL/GenBank/DDBJ databases">
        <authorList>
            <consortium name="Pathogen Informatics"/>
        </authorList>
    </citation>
    <scope>NUCLEOTIDE SEQUENCE [LARGE SCALE GENOMIC DNA]</scope>
    <source>
        <strain evidence="1 2">Bir 185</strain>
    </source>
</reference>
<evidence type="ECO:0000313" key="2">
    <source>
        <dbReference type="Proteomes" id="UP000050164"/>
    </source>
</evidence>
<evidence type="ECO:0000313" key="1">
    <source>
        <dbReference type="EMBL" id="CKS78462.1"/>
    </source>
</evidence>
<keyword evidence="1" id="KW-0472">Membrane</keyword>